<accession>A0AAN8Y552</accession>
<evidence type="ECO:0000313" key="2">
    <source>
        <dbReference type="EMBL" id="KAK6780160.1"/>
    </source>
</evidence>
<feature type="region of interest" description="Disordered" evidence="1">
    <location>
        <begin position="47"/>
        <end position="67"/>
    </location>
</feature>
<organism evidence="2 3">
    <name type="scientific">Solanum bulbocastanum</name>
    <name type="common">Wild potato</name>
    <dbReference type="NCBI Taxonomy" id="147425"/>
    <lineage>
        <taxon>Eukaryota</taxon>
        <taxon>Viridiplantae</taxon>
        <taxon>Streptophyta</taxon>
        <taxon>Embryophyta</taxon>
        <taxon>Tracheophyta</taxon>
        <taxon>Spermatophyta</taxon>
        <taxon>Magnoliopsida</taxon>
        <taxon>eudicotyledons</taxon>
        <taxon>Gunneridae</taxon>
        <taxon>Pentapetalae</taxon>
        <taxon>asterids</taxon>
        <taxon>lamiids</taxon>
        <taxon>Solanales</taxon>
        <taxon>Solanaceae</taxon>
        <taxon>Solanoideae</taxon>
        <taxon>Solaneae</taxon>
        <taxon>Solanum</taxon>
    </lineage>
</organism>
<protein>
    <submittedName>
        <fullName evidence="2">Uncharacterized protein</fullName>
    </submittedName>
</protein>
<evidence type="ECO:0000313" key="3">
    <source>
        <dbReference type="Proteomes" id="UP001371456"/>
    </source>
</evidence>
<name>A0AAN8Y552_SOLBU</name>
<comment type="caution">
    <text evidence="2">The sequence shown here is derived from an EMBL/GenBank/DDBJ whole genome shotgun (WGS) entry which is preliminary data.</text>
</comment>
<proteinExistence type="predicted"/>
<keyword evidence="3" id="KW-1185">Reference proteome</keyword>
<sequence>MQLLFDDVLEGKSIHELDAEELKSLIKLCALKKDKVVEWEKQLHAHDRPKECNDNNVGEKNDGISKI</sequence>
<gene>
    <name evidence="2" type="ORF">RDI58_022344</name>
</gene>
<dbReference type="AlphaFoldDB" id="A0AAN8Y552"/>
<evidence type="ECO:0000256" key="1">
    <source>
        <dbReference type="SAM" id="MobiDB-lite"/>
    </source>
</evidence>
<reference evidence="2 3" key="1">
    <citation type="submission" date="2024-02" db="EMBL/GenBank/DDBJ databases">
        <title>de novo genome assembly of Solanum bulbocastanum strain 11H21.</title>
        <authorList>
            <person name="Hosaka A.J."/>
        </authorList>
    </citation>
    <scope>NUCLEOTIDE SEQUENCE [LARGE SCALE GENOMIC DNA]</scope>
    <source>
        <tissue evidence="2">Young leaves</tissue>
    </source>
</reference>
<dbReference type="Proteomes" id="UP001371456">
    <property type="component" value="Unassembled WGS sequence"/>
</dbReference>
<dbReference type="EMBL" id="JBANQN010000009">
    <property type="protein sequence ID" value="KAK6780160.1"/>
    <property type="molecule type" value="Genomic_DNA"/>
</dbReference>